<comment type="similarity">
    <text evidence="8">Belongs to the two pore domain potassium channel (TC 1.A.1.8) family.</text>
</comment>
<feature type="domain" description="Potassium channel" evidence="11">
    <location>
        <begin position="230"/>
        <end position="306"/>
    </location>
</feature>
<keyword evidence="5 8" id="KW-0406">Ion transport</keyword>
<dbReference type="PANTHER" id="PTHR11003:SF342">
    <property type="entry name" value="OUTWARD-RECTIFIER POTASSIUM CHANNEL TOK1"/>
    <property type="match status" value="1"/>
</dbReference>
<keyword evidence="13" id="KW-1185">Reference proteome</keyword>
<dbReference type="SUPFAM" id="SSF81324">
    <property type="entry name" value="Voltage-gated potassium channels"/>
    <property type="match status" value="2"/>
</dbReference>
<dbReference type="PRINTS" id="PR01333">
    <property type="entry name" value="2POREKCHANEL"/>
</dbReference>
<dbReference type="PANTHER" id="PTHR11003">
    <property type="entry name" value="POTASSIUM CHANNEL, SUBFAMILY K"/>
    <property type="match status" value="1"/>
</dbReference>
<evidence type="ECO:0000256" key="10">
    <source>
        <dbReference type="SAM" id="Phobius"/>
    </source>
</evidence>
<evidence type="ECO:0000256" key="4">
    <source>
        <dbReference type="ARBA" id="ARBA00022989"/>
    </source>
</evidence>
<gene>
    <name evidence="12" type="ORF">G6011_00411</name>
</gene>
<accession>A0AAD4IIV7</accession>
<dbReference type="AlphaFoldDB" id="A0AAD4IIV7"/>
<feature type="transmembrane region" description="Helical" evidence="10">
    <location>
        <begin position="487"/>
        <end position="505"/>
    </location>
</feature>
<feature type="transmembrane region" description="Helical" evidence="10">
    <location>
        <begin position="180"/>
        <end position="202"/>
    </location>
</feature>
<dbReference type="Gene3D" id="1.10.287.70">
    <property type="match status" value="2"/>
</dbReference>
<name>A0AAD4IIV7_9PLEO</name>
<keyword evidence="4 10" id="KW-1133">Transmembrane helix</keyword>
<evidence type="ECO:0000256" key="8">
    <source>
        <dbReference type="RuleBase" id="RU003857"/>
    </source>
</evidence>
<dbReference type="GO" id="GO:0030322">
    <property type="term" value="P:stabilization of membrane potential"/>
    <property type="evidence" value="ECO:0007669"/>
    <property type="project" value="TreeGrafter"/>
</dbReference>
<dbReference type="Pfam" id="PF07885">
    <property type="entry name" value="Ion_trans_2"/>
    <property type="match status" value="2"/>
</dbReference>
<feature type="region of interest" description="Disordered" evidence="9">
    <location>
        <begin position="1"/>
        <end position="33"/>
    </location>
</feature>
<keyword evidence="7 8" id="KW-0407">Ion channel</keyword>
<feature type="domain" description="Potassium channel" evidence="11">
    <location>
        <begin position="436"/>
        <end position="511"/>
    </location>
</feature>
<feature type="transmembrane region" description="Helical" evidence="10">
    <location>
        <begin position="428"/>
        <end position="450"/>
    </location>
</feature>
<feature type="region of interest" description="Disordered" evidence="9">
    <location>
        <begin position="573"/>
        <end position="593"/>
    </location>
</feature>
<evidence type="ECO:0000313" key="13">
    <source>
        <dbReference type="Proteomes" id="UP001199106"/>
    </source>
</evidence>
<proteinExistence type="inferred from homology"/>
<comment type="subcellular location">
    <subcellularLocation>
        <location evidence="1">Membrane</location>
        <topology evidence="1">Multi-pass membrane protein</topology>
    </subcellularLocation>
</comment>
<evidence type="ECO:0000256" key="5">
    <source>
        <dbReference type="ARBA" id="ARBA00023065"/>
    </source>
</evidence>
<evidence type="ECO:0000256" key="1">
    <source>
        <dbReference type="ARBA" id="ARBA00004141"/>
    </source>
</evidence>
<reference evidence="12" key="1">
    <citation type="submission" date="2021-07" db="EMBL/GenBank/DDBJ databases">
        <title>Genome Resource of American Ginseng Black Spot Pathogen Alternaria panax.</title>
        <authorList>
            <person name="Qiu C."/>
            <person name="Wang W."/>
            <person name="Liu Z."/>
        </authorList>
    </citation>
    <scope>NUCLEOTIDE SEQUENCE</scope>
    <source>
        <strain evidence="12">BNCC115425</strain>
    </source>
</reference>
<dbReference type="Proteomes" id="UP001199106">
    <property type="component" value="Unassembled WGS sequence"/>
</dbReference>
<evidence type="ECO:0000259" key="11">
    <source>
        <dbReference type="Pfam" id="PF07885"/>
    </source>
</evidence>
<evidence type="ECO:0000256" key="3">
    <source>
        <dbReference type="ARBA" id="ARBA00022692"/>
    </source>
</evidence>
<dbReference type="InterPro" id="IPR013099">
    <property type="entry name" value="K_chnl_dom"/>
</dbReference>
<keyword evidence="6 10" id="KW-0472">Membrane</keyword>
<evidence type="ECO:0000313" key="12">
    <source>
        <dbReference type="EMBL" id="KAG9195290.1"/>
    </source>
</evidence>
<feature type="transmembrane region" description="Helical" evidence="10">
    <location>
        <begin position="456"/>
        <end position="475"/>
    </location>
</feature>
<feature type="transmembrane region" description="Helical" evidence="10">
    <location>
        <begin position="136"/>
        <end position="159"/>
    </location>
</feature>
<dbReference type="InterPro" id="IPR003280">
    <property type="entry name" value="2pore_dom_K_chnl"/>
</dbReference>
<evidence type="ECO:0000256" key="6">
    <source>
        <dbReference type="ARBA" id="ARBA00023136"/>
    </source>
</evidence>
<dbReference type="EMBL" id="JAANER010000001">
    <property type="protein sequence ID" value="KAG9195290.1"/>
    <property type="molecule type" value="Genomic_DNA"/>
</dbReference>
<dbReference type="GO" id="GO:0022841">
    <property type="term" value="F:potassium ion leak channel activity"/>
    <property type="evidence" value="ECO:0007669"/>
    <property type="project" value="TreeGrafter"/>
</dbReference>
<organism evidence="12 13">
    <name type="scientific">Alternaria panax</name>
    <dbReference type="NCBI Taxonomy" id="48097"/>
    <lineage>
        <taxon>Eukaryota</taxon>
        <taxon>Fungi</taxon>
        <taxon>Dikarya</taxon>
        <taxon>Ascomycota</taxon>
        <taxon>Pezizomycotina</taxon>
        <taxon>Dothideomycetes</taxon>
        <taxon>Pleosporomycetidae</taxon>
        <taxon>Pleosporales</taxon>
        <taxon>Pleosporineae</taxon>
        <taxon>Pleosporaceae</taxon>
        <taxon>Alternaria</taxon>
        <taxon>Alternaria sect. Panax</taxon>
    </lineage>
</organism>
<evidence type="ECO:0000256" key="9">
    <source>
        <dbReference type="SAM" id="MobiDB-lite"/>
    </source>
</evidence>
<dbReference type="GO" id="GO:0015271">
    <property type="term" value="F:outward rectifier potassium channel activity"/>
    <property type="evidence" value="ECO:0007669"/>
    <property type="project" value="TreeGrafter"/>
</dbReference>
<comment type="caution">
    <text evidence="12">The sequence shown here is derived from an EMBL/GenBank/DDBJ whole genome shotgun (WGS) entry which is preliminary data.</text>
</comment>
<dbReference type="GO" id="GO:0005886">
    <property type="term" value="C:plasma membrane"/>
    <property type="evidence" value="ECO:0007669"/>
    <property type="project" value="TreeGrafter"/>
</dbReference>
<evidence type="ECO:0000256" key="2">
    <source>
        <dbReference type="ARBA" id="ARBA00022448"/>
    </source>
</evidence>
<feature type="transmembrane region" description="Helical" evidence="10">
    <location>
        <begin position="109"/>
        <end position="130"/>
    </location>
</feature>
<feature type="transmembrane region" description="Helical" evidence="10">
    <location>
        <begin position="283"/>
        <end position="306"/>
    </location>
</feature>
<keyword evidence="2 8" id="KW-0813">Transport</keyword>
<dbReference type="FunFam" id="1.10.287.70:FF:000182">
    <property type="entry name" value="Outward-rectifier potassium channel TOK1"/>
    <property type="match status" value="1"/>
</dbReference>
<protein>
    <recommendedName>
        <fullName evidence="11">Potassium channel domain-containing protein</fullName>
    </recommendedName>
</protein>
<feature type="transmembrane region" description="Helical" evidence="10">
    <location>
        <begin position="222"/>
        <end position="241"/>
    </location>
</feature>
<sequence length="710" mass="81300">MAHEHEESEQANSSRHENLRLGEEKTREPLRQKDSQKSKRWWNVWRKWEGEDSDWWFASTGIPLLAATLGPLANVSSIAALVTPWRQQNIIDGVRISDFKGVPFGDPRWCYWINVASLICGFLGNLFLLLNFTQRIRYIIALPVTVVLWFLSSAFLIAITICMNTYQPPIRPEQGYTQGFWYAIAAAAFYTICSMILMANMLGYFLGHYPENFALSDSQRTLILQTMAFFIWLGGGAALFAKLEQDAGEDSWRFADALYFCDVTILTVGFGDLVPTTDVTRGIVFPYSVGGTITLALIVSSLYTAVRELGDEKIVQKHVDRMRERVVQRTVTNSFDLRHREREAHHLIRKRKLGFPRISAPTEPRPFRTPIGESGDSGQRKSTIPRVAHAFGIASSKPKIVLLKEEKDRFEAMRRIQADSQKFKRWMALFWSVTTFSILWCVGAVVFWITEKETQNLTYFQSLYFCYVSLLTIGYGDLAPRSNSGRCFFVIWSLIAVPTMTILVSDLGDTVVANFKSWSDQLADFTVLPKAGTWRSFLNKHPWLLQWLQQWTEYRARKKRLIRGFSIADLRSDDSSIDSSDPQIRENTLDDPEDREAAADIELTRHPTVSALANEAETDITNPPTRASLTRRLALSIQMVSLDLKTDKKRYTYEEWVEFTRLIRLTSPERLDRDLGSDVTTFDEENEEGLVNWDWIGDDSPMVSGISEIW</sequence>
<keyword evidence="3 8" id="KW-0812">Transmembrane</keyword>
<evidence type="ECO:0000256" key="7">
    <source>
        <dbReference type="ARBA" id="ARBA00023303"/>
    </source>
</evidence>